<organism evidence="1 2">
    <name type="scientific">Salix udensis</name>
    <dbReference type="NCBI Taxonomy" id="889485"/>
    <lineage>
        <taxon>Eukaryota</taxon>
        <taxon>Viridiplantae</taxon>
        <taxon>Streptophyta</taxon>
        <taxon>Embryophyta</taxon>
        <taxon>Tracheophyta</taxon>
        <taxon>Spermatophyta</taxon>
        <taxon>Magnoliopsida</taxon>
        <taxon>eudicotyledons</taxon>
        <taxon>Gunneridae</taxon>
        <taxon>Pentapetalae</taxon>
        <taxon>rosids</taxon>
        <taxon>fabids</taxon>
        <taxon>Malpighiales</taxon>
        <taxon>Salicaceae</taxon>
        <taxon>Saliceae</taxon>
        <taxon>Salix</taxon>
    </lineage>
</organism>
<comment type="caution">
    <text evidence="1">The sequence shown here is derived from an EMBL/GenBank/DDBJ whole genome shotgun (WGS) entry which is preliminary data.</text>
</comment>
<protein>
    <submittedName>
        <fullName evidence="1">Uncharacterized protein</fullName>
    </submittedName>
</protein>
<dbReference type="AlphaFoldDB" id="A0AAD6KRN4"/>
<keyword evidence="2" id="KW-1185">Reference proteome</keyword>
<dbReference type="EMBL" id="JAPFFJ010000005">
    <property type="protein sequence ID" value="KAJ6427695.1"/>
    <property type="molecule type" value="Genomic_DNA"/>
</dbReference>
<sequence>MTLSPSLRRFSLTNLIQPEERTGLGWIIMFSHGTSETPSTTVVVENIHFFRVFFFWDFESGEAVHRNCHSISSVTLR</sequence>
<evidence type="ECO:0000313" key="2">
    <source>
        <dbReference type="Proteomes" id="UP001162972"/>
    </source>
</evidence>
<dbReference type="Proteomes" id="UP001162972">
    <property type="component" value="Chromosome 1"/>
</dbReference>
<proteinExistence type="predicted"/>
<reference evidence="1 2" key="1">
    <citation type="journal article" date="2023" name="Int. J. Mol. Sci.">
        <title>De Novo Assembly and Annotation of 11 Diverse Shrub Willow (Salix) Genomes Reveals Novel Gene Organization in Sex-Linked Regions.</title>
        <authorList>
            <person name="Hyden B."/>
            <person name="Feng K."/>
            <person name="Yates T.B."/>
            <person name="Jawdy S."/>
            <person name="Cereghino C."/>
            <person name="Smart L.B."/>
            <person name="Muchero W."/>
        </authorList>
    </citation>
    <scope>NUCLEOTIDE SEQUENCE [LARGE SCALE GENOMIC DNA]</scope>
    <source>
        <tissue evidence="1">Shoot tip</tissue>
    </source>
</reference>
<gene>
    <name evidence="1" type="ORF">OIU84_023149</name>
</gene>
<accession>A0AAD6KRN4</accession>
<evidence type="ECO:0000313" key="1">
    <source>
        <dbReference type="EMBL" id="KAJ6427695.1"/>
    </source>
</evidence>
<name>A0AAD6KRN4_9ROSI</name>